<dbReference type="KEGG" id="vvy:VV0032"/>
<gene>
    <name evidence="1" type="ordered locus">VV0032</name>
</gene>
<proteinExistence type="predicted"/>
<dbReference type="HOGENOM" id="CLU_3241401_0_0_6"/>
<name>Q7MQH6_VIBVY</name>
<accession>Q7MQH6</accession>
<dbReference type="AlphaFoldDB" id="Q7MQH6"/>
<dbReference type="Proteomes" id="UP000002675">
    <property type="component" value="Chromosome I"/>
</dbReference>
<evidence type="ECO:0000313" key="1">
    <source>
        <dbReference type="EMBL" id="BAC92796.1"/>
    </source>
</evidence>
<dbReference type="EMBL" id="BA000037">
    <property type="protein sequence ID" value="BAC92796.1"/>
    <property type="molecule type" value="Genomic_DNA"/>
</dbReference>
<evidence type="ECO:0000313" key="2">
    <source>
        <dbReference type="Proteomes" id="UP000002675"/>
    </source>
</evidence>
<protein>
    <submittedName>
        <fullName evidence="1">Uncharacterized protein</fullName>
    </submittedName>
</protein>
<organism evidence="1 2">
    <name type="scientific">Vibrio vulnificus (strain YJ016)</name>
    <dbReference type="NCBI Taxonomy" id="196600"/>
    <lineage>
        <taxon>Bacteria</taxon>
        <taxon>Pseudomonadati</taxon>
        <taxon>Pseudomonadota</taxon>
        <taxon>Gammaproteobacteria</taxon>
        <taxon>Vibrionales</taxon>
        <taxon>Vibrionaceae</taxon>
        <taxon>Vibrio</taxon>
    </lineage>
</organism>
<reference evidence="1 2" key="1">
    <citation type="journal article" date="2003" name="Genome Res.">
        <title>Comparative genome analysis of Vibrio vulnificus, a marine pathogen.</title>
        <authorList>
            <person name="Chen C.Y."/>
            <person name="Wu K.M."/>
            <person name="Chang Y.C."/>
            <person name="Chang C.H."/>
            <person name="Tsai H.C."/>
            <person name="Liao T.L."/>
            <person name="Liu Y.M."/>
            <person name="Chen H.J."/>
            <person name="Shen A.B."/>
            <person name="Li J.C."/>
            <person name="Su T.L."/>
            <person name="Shao C.P."/>
            <person name="Lee C.T."/>
            <person name="Hor L.I."/>
            <person name="Tsai S.F."/>
        </authorList>
    </citation>
    <scope>NUCLEOTIDE SEQUENCE [LARGE SCALE GENOMIC DNA]</scope>
    <source>
        <strain evidence="1 2">YJ016</strain>
    </source>
</reference>
<sequence>MGFGGVYALWSFRNLYLTYIANPYVLAQLRRNDSESPISLFFP</sequence>